<dbReference type="EMBL" id="ML976708">
    <property type="protein sequence ID" value="KAF1969564.1"/>
    <property type="molecule type" value="Genomic_DNA"/>
</dbReference>
<feature type="compositionally biased region" description="Low complexity" evidence="1">
    <location>
        <begin position="106"/>
        <end position="117"/>
    </location>
</feature>
<accession>A0A6A5UXV1</accession>
<keyword evidence="3" id="KW-1185">Reference proteome</keyword>
<gene>
    <name evidence="2" type="ORF">BU23DRAFT_571482</name>
</gene>
<evidence type="ECO:0000313" key="2">
    <source>
        <dbReference type="EMBL" id="KAF1969564.1"/>
    </source>
</evidence>
<proteinExistence type="predicted"/>
<evidence type="ECO:0000256" key="1">
    <source>
        <dbReference type="SAM" id="MobiDB-lite"/>
    </source>
</evidence>
<feature type="compositionally biased region" description="Polar residues" evidence="1">
    <location>
        <begin position="265"/>
        <end position="275"/>
    </location>
</feature>
<feature type="compositionally biased region" description="Pro residues" evidence="1">
    <location>
        <begin position="54"/>
        <end position="76"/>
    </location>
</feature>
<feature type="region of interest" description="Disordered" evidence="1">
    <location>
        <begin position="44"/>
        <end position="81"/>
    </location>
</feature>
<protein>
    <submittedName>
        <fullName evidence="2">Uncharacterized protein</fullName>
    </submittedName>
</protein>
<feature type="region of interest" description="Disordered" evidence="1">
    <location>
        <begin position="93"/>
        <end position="147"/>
    </location>
</feature>
<dbReference type="Proteomes" id="UP000800036">
    <property type="component" value="Unassembled WGS sequence"/>
</dbReference>
<feature type="compositionally biased region" description="Low complexity" evidence="1">
    <location>
        <begin position="44"/>
        <end position="53"/>
    </location>
</feature>
<sequence>MASTASRFACTALSYPGGSPPSAELASEQCIWLQDAIGVPCQSASSAALDNAAPNPPPSPPLPQPGPQPSQQPPTTPSCDIIGKHSSCSASYLPRSTVPSLPPSPSSSSTVVGASPLYPMPSLRSKTKQLSEGLAGRRKDKKRRGDTSTTIVHYPLLYPGLADRSRPNTDLVHAILLGTESSSTTHTPENSRTPQCCFTKKTLSSRVCRGSAFGLAPRLPERTRKLSKLARRIMWSDRTDHNTLQRAQKRRRWHPTRGSIRTPHTHSQQVDQSPTEVVGRIFHQ</sequence>
<name>A0A6A5UXV1_9PLEO</name>
<reference evidence="2" key="1">
    <citation type="journal article" date="2020" name="Stud. Mycol.">
        <title>101 Dothideomycetes genomes: a test case for predicting lifestyles and emergence of pathogens.</title>
        <authorList>
            <person name="Haridas S."/>
            <person name="Albert R."/>
            <person name="Binder M."/>
            <person name="Bloem J."/>
            <person name="Labutti K."/>
            <person name="Salamov A."/>
            <person name="Andreopoulos B."/>
            <person name="Baker S."/>
            <person name="Barry K."/>
            <person name="Bills G."/>
            <person name="Bluhm B."/>
            <person name="Cannon C."/>
            <person name="Castanera R."/>
            <person name="Culley D."/>
            <person name="Daum C."/>
            <person name="Ezra D."/>
            <person name="Gonzalez J."/>
            <person name="Henrissat B."/>
            <person name="Kuo A."/>
            <person name="Liang C."/>
            <person name="Lipzen A."/>
            <person name="Lutzoni F."/>
            <person name="Magnuson J."/>
            <person name="Mondo S."/>
            <person name="Nolan M."/>
            <person name="Ohm R."/>
            <person name="Pangilinan J."/>
            <person name="Park H.-J."/>
            <person name="Ramirez L."/>
            <person name="Alfaro M."/>
            <person name="Sun H."/>
            <person name="Tritt A."/>
            <person name="Yoshinaga Y."/>
            <person name="Zwiers L.-H."/>
            <person name="Turgeon B."/>
            <person name="Goodwin S."/>
            <person name="Spatafora J."/>
            <person name="Crous P."/>
            <person name="Grigoriev I."/>
        </authorList>
    </citation>
    <scope>NUCLEOTIDE SEQUENCE</scope>
    <source>
        <strain evidence="2">CBS 107.79</strain>
    </source>
</reference>
<feature type="region of interest" description="Disordered" evidence="1">
    <location>
        <begin position="242"/>
        <end position="284"/>
    </location>
</feature>
<organism evidence="2 3">
    <name type="scientific">Bimuria novae-zelandiae CBS 107.79</name>
    <dbReference type="NCBI Taxonomy" id="1447943"/>
    <lineage>
        <taxon>Eukaryota</taxon>
        <taxon>Fungi</taxon>
        <taxon>Dikarya</taxon>
        <taxon>Ascomycota</taxon>
        <taxon>Pezizomycotina</taxon>
        <taxon>Dothideomycetes</taxon>
        <taxon>Pleosporomycetidae</taxon>
        <taxon>Pleosporales</taxon>
        <taxon>Massarineae</taxon>
        <taxon>Didymosphaeriaceae</taxon>
        <taxon>Bimuria</taxon>
    </lineage>
</organism>
<evidence type="ECO:0000313" key="3">
    <source>
        <dbReference type="Proteomes" id="UP000800036"/>
    </source>
</evidence>
<dbReference type="AlphaFoldDB" id="A0A6A5UXV1"/>